<dbReference type="GeneID" id="15807270"/>
<name>L0AXS6_THEEQ</name>
<dbReference type="Proteomes" id="UP000031512">
    <property type="component" value="Chromosome 1"/>
</dbReference>
<sequence>MDNGATVWKSSGDEKCTLVEAYSKGGSILVYLKVESVTGLDLKYLERVNVTPSPDHVDGTLITLDLSSPDGSNIKTTTRDYNGFESKNYDPVKGLSISSVVDGDKELWNTNGGEQCYFATFFPKEDHDLLIIAIKKGDNFEYNFFENVGGEWKGVEQDYFFKKYNEMTGLPDLNSTLPKASQES</sequence>
<reference evidence="1 2" key="1">
    <citation type="journal article" date="2012" name="BMC Genomics">
        <title>Comparative genomic analysis and phylogenetic position of Theileria equi.</title>
        <authorList>
            <person name="Kappmeyer L.S."/>
            <person name="Thiagarajan M."/>
            <person name="Herndon D.R."/>
            <person name="Ramsay J.D."/>
            <person name="Caler E."/>
            <person name="Djikeng A."/>
            <person name="Gillespie J.J."/>
            <person name="Lau A.O."/>
            <person name="Roalson E.H."/>
            <person name="Silva J.C."/>
            <person name="Silva M.G."/>
            <person name="Suarez C.E."/>
            <person name="Ueti M.W."/>
            <person name="Nene V.M."/>
            <person name="Mealey R.H."/>
            <person name="Knowles D.P."/>
            <person name="Brayton K.A."/>
        </authorList>
    </citation>
    <scope>NUCLEOTIDE SEQUENCE [LARGE SCALE GENOMIC DNA]</scope>
    <source>
        <strain evidence="1 2">WA</strain>
    </source>
</reference>
<dbReference type="AlphaFoldDB" id="L0AXS6"/>
<dbReference type="Pfam" id="PF04385">
    <property type="entry name" value="FAINT"/>
    <property type="match status" value="1"/>
</dbReference>
<organism evidence="1 2">
    <name type="scientific">Theileria equi strain WA</name>
    <dbReference type="NCBI Taxonomy" id="1537102"/>
    <lineage>
        <taxon>Eukaryota</taxon>
        <taxon>Sar</taxon>
        <taxon>Alveolata</taxon>
        <taxon>Apicomplexa</taxon>
        <taxon>Aconoidasida</taxon>
        <taxon>Piroplasmida</taxon>
        <taxon>Theileriidae</taxon>
        <taxon>Theileria</taxon>
    </lineage>
</organism>
<proteinExistence type="predicted"/>
<evidence type="ECO:0008006" key="3">
    <source>
        <dbReference type="Google" id="ProtNLM"/>
    </source>
</evidence>
<gene>
    <name evidence="1" type="ORF">BEWA_025630</name>
</gene>
<accession>L0AXS6</accession>
<evidence type="ECO:0000313" key="2">
    <source>
        <dbReference type="Proteomes" id="UP000031512"/>
    </source>
</evidence>
<dbReference type="VEuPathDB" id="PiroplasmaDB:BEWA_025630"/>
<keyword evidence="2" id="KW-1185">Reference proteome</keyword>
<dbReference type="InterPro" id="IPR007480">
    <property type="entry name" value="DUF529"/>
</dbReference>
<protein>
    <recommendedName>
        <fullName evidence="3">Signal peptide containing protein</fullName>
    </recommendedName>
</protein>
<dbReference type="OrthoDB" id="363079at2759"/>
<dbReference type="KEGG" id="beq:BEWA_025630"/>
<dbReference type="RefSeq" id="XP_004829380.1">
    <property type="nucleotide sequence ID" value="XM_004829323.1"/>
</dbReference>
<dbReference type="EMBL" id="CP001669">
    <property type="protein sequence ID" value="AFZ79714.1"/>
    <property type="molecule type" value="Genomic_DNA"/>
</dbReference>
<evidence type="ECO:0000313" key="1">
    <source>
        <dbReference type="EMBL" id="AFZ79714.1"/>
    </source>
</evidence>